<gene>
    <name evidence="2" type="ORF">AVDCRST_MAG89-4883</name>
</gene>
<reference evidence="2" key="1">
    <citation type="submission" date="2020-02" db="EMBL/GenBank/DDBJ databases">
        <authorList>
            <person name="Meier V. D."/>
        </authorList>
    </citation>
    <scope>NUCLEOTIDE SEQUENCE</scope>
    <source>
        <strain evidence="2">AVDCRST_MAG89</strain>
    </source>
</reference>
<proteinExistence type="predicted"/>
<sequence>MPEAWLAQASFQPEAWPAEA</sequence>
<feature type="non-terminal residue" evidence="2">
    <location>
        <position position="20"/>
    </location>
</feature>
<evidence type="ECO:0000313" key="2">
    <source>
        <dbReference type="EMBL" id="CAA9374540.1"/>
    </source>
</evidence>
<name>A0A6J4N2D1_9BACT</name>
<feature type="region of interest" description="Disordered" evidence="1">
    <location>
        <begin position="1"/>
        <end position="20"/>
    </location>
</feature>
<dbReference type="AlphaFoldDB" id="A0A6J4N2D1"/>
<accession>A0A6J4N2D1</accession>
<dbReference type="EMBL" id="CADCTV010001028">
    <property type="protein sequence ID" value="CAA9374540.1"/>
    <property type="molecule type" value="Genomic_DNA"/>
</dbReference>
<protein>
    <submittedName>
        <fullName evidence="2">Uncharacterized protein</fullName>
    </submittedName>
</protein>
<evidence type="ECO:0000256" key="1">
    <source>
        <dbReference type="SAM" id="MobiDB-lite"/>
    </source>
</evidence>
<organism evidence="2">
    <name type="scientific">uncultured Gemmatimonadota bacterium</name>
    <dbReference type="NCBI Taxonomy" id="203437"/>
    <lineage>
        <taxon>Bacteria</taxon>
        <taxon>Pseudomonadati</taxon>
        <taxon>Gemmatimonadota</taxon>
        <taxon>environmental samples</taxon>
    </lineage>
</organism>